<reference evidence="2 3" key="1">
    <citation type="submission" date="2024-02" db="EMBL/GenBank/DDBJ databases">
        <authorList>
            <person name="Vignale AGUSTIN F."/>
            <person name="Sosa J E."/>
            <person name="Modenutti C."/>
        </authorList>
    </citation>
    <scope>NUCLEOTIDE SEQUENCE [LARGE SCALE GENOMIC DNA]</scope>
</reference>
<sequence>MKEIHHKGGGRTGSNTSTWGGRGDVGNGHGSKTTARLLGKQIYGATPNPSIGTPSNPSLNQETFASALVEKQSGTSWSVVVEVAKDGGNMKSWNKAKDKGKEKINEEKGGQITIELQTSPSAVPDLGIFVELLGFLVLDGAAGLLLREKRVKLRLPPDFLGATFVCPWSRVHFATFVVVEVSYGIGTLS</sequence>
<keyword evidence="3" id="KW-1185">Reference proteome</keyword>
<feature type="compositionally biased region" description="Gly residues" evidence="1">
    <location>
        <begin position="20"/>
        <end position="29"/>
    </location>
</feature>
<comment type="caution">
    <text evidence="2">The sequence shown here is derived from an EMBL/GenBank/DDBJ whole genome shotgun (WGS) entry which is preliminary data.</text>
</comment>
<organism evidence="2 3">
    <name type="scientific">Ilex paraguariensis</name>
    <name type="common">yerba mate</name>
    <dbReference type="NCBI Taxonomy" id="185542"/>
    <lineage>
        <taxon>Eukaryota</taxon>
        <taxon>Viridiplantae</taxon>
        <taxon>Streptophyta</taxon>
        <taxon>Embryophyta</taxon>
        <taxon>Tracheophyta</taxon>
        <taxon>Spermatophyta</taxon>
        <taxon>Magnoliopsida</taxon>
        <taxon>eudicotyledons</taxon>
        <taxon>Gunneridae</taxon>
        <taxon>Pentapetalae</taxon>
        <taxon>asterids</taxon>
        <taxon>campanulids</taxon>
        <taxon>Aquifoliales</taxon>
        <taxon>Aquifoliaceae</taxon>
        <taxon>Ilex</taxon>
    </lineage>
</organism>
<protein>
    <submittedName>
        <fullName evidence="2">Uncharacterized protein</fullName>
    </submittedName>
</protein>
<dbReference type="EMBL" id="CAUOFW020003747">
    <property type="protein sequence ID" value="CAK9161829.1"/>
    <property type="molecule type" value="Genomic_DNA"/>
</dbReference>
<dbReference type="Proteomes" id="UP001642360">
    <property type="component" value="Unassembled WGS sequence"/>
</dbReference>
<name>A0ABC8T300_9AQUA</name>
<dbReference type="AlphaFoldDB" id="A0ABC8T300"/>
<evidence type="ECO:0000313" key="2">
    <source>
        <dbReference type="EMBL" id="CAK9161829.1"/>
    </source>
</evidence>
<feature type="region of interest" description="Disordered" evidence="1">
    <location>
        <begin position="1"/>
        <end position="32"/>
    </location>
</feature>
<accession>A0ABC8T300</accession>
<evidence type="ECO:0000313" key="3">
    <source>
        <dbReference type="Proteomes" id="UP001642360"/>
    </source>
</evidence>
<proteinExistence type="predicted"/>
<evidence type="ECO:0000256" key="1">
    <source>
        <dbReference type="SAM" id="MobiDB-lite"/>
    </source>
</evidence>
<gene>
    <name evidence="2" type="ORF">ILEXP_LOCUS30656</name>
</gene>